<dbReference type="Gene3D" id="1.10.4080.10">
    <property type="entry name" value="ADP-ribosylation/Crystallin J1"/>
    <property type="match status" value="1"/>
</dbReference>
<dbReference type="InterPro" id="IPR036705">
    <property type="entry name" value="Ribosyl_crysJ1_sf"/>
</dbReference>
<dbReference type="AlphaFoldDB" id="A0A6J6UXG3"/>
<dbReference type="GO" id="GO:0016787">
    <property type="term" value="F:hydrolase activity"/>
    <property type="evidence" value="ECO:0007669"/>
    <property type="project" value="UniProtKB-KW"/>
</dbReference>
<keyword evidence="2" id="KW-0378">Hydrolase</keyword>
<name>A0A6J6UXG3_9ZZZZ</name>
<dbReference type="PANTHER" id="PTHR16222">
    <property type="entry name" value="ADP-RIBOSYLGLYCOHYDROLASE"/>
    <property type="match status" value="1"/>
</dbReference>
<sequence>MRTVGEMPAIDARCDAVRGCLLGGAVGDALGAPVEFDSLHDIRSRFGTGGVTDFAPAYGRLGAITDDTQMTLFTAEGIVRGRVRWDERGICHLPSVVHHAYLRWLFTQDGDWSRSGGGLAHGHDEPDGWLVAQTVLHARRAPGSTCLAALRAGAIASGRARNNSKGCGGVMRAAPAGAMARDRAFEVGCDVAALTHGHPSGYLPAGVLAATVAGLLDGMALEAALADARGQLVVRDGHQETLAALDAAIVLGRRGLPVPADLETLGGGWVGEEALAIGVACALGAKGFEDGVLAAVNHSGDSDSTGSITGNLLGAIHGVAAIPTRWLDALEARAIIDQIACDLHDALAGRPPTWPSTHGWWDRYPGW</sequence>
<organism evidence="3">
    <name type="scientific">freshwater metagenome</name>
    <dbReference type="NCBI Taxonomy" id="449393"/>
    <lineage>
        <taxon>unclassified sequences</taxon>
        <taxon>metagenomes</taxon>
        <taxon>ecological metagenomes</taxon>
    </lineage>
</organism>
<evidence type="ECO:0000256" key="1">
    <source>
        <dbReference type="ARBA" id="ARBA00010702"/>
    </source>
</evidence>
<dbReference type="PANTHER" id="PTHR16222:SF24">
    <property type="entry name" value="ADP-RIBOSYLHYDROLASE ARH3"/>
    <property type="match status" value="1"/>
</dbReference>
<accession>A0A6J6UXG3</accession>
<dbReference type="SUPFAM" id="SSF101478">
    <property type="entry name" value="ADP-ribosylglycohydrolase"/>
    <property type="match status" value="1"/>
</dbReference>
<reference evidence="3" key="1">
    <citation type="submission" date="2020-05" db="EMBL/GenBank/DDBJ databases">
        <authorList>
            <person name="Chiriac C."/>
            <person name="Salcher M."/>
            <person name="Ghai R."/>
            <person name="Kavagutti S V."/>
        </authorList>
    </citation>
    <scope>NUCLEOTIDE SEQUENCE</scope>
</reference>
<proteinExistence type="inferred from homology"/>
<gene>
    <name evidence="3" type="ORF">UFOPK2754_02587</name>
</gene>
<dbReference type="Pfam" id="PF03747">
    <property type="entry name" value="ADP_ribosyl_GH"/>
    <property type="match status" value="1"/>
</dbReference>
<comment type="similarity">
    <text evidence="1">Belongs to the ADP-ribosylglycohydrolase family.</text>
</comment>
<dbReference type="InterPro" id="IPR050792">
    <property type="entry name" value="ADP-ribosylglycohydrolase"/>
</dbReference>
<protein>
    <submittedName>
        <fullName evidence="3">Unannotated protein</fullName>
    </submittedName>
</protein>
<evidence type="ECO:0000313" key="3">
    <source>
        <dbReference type="EMBL" id="CAB4763755.1"/>
    </source>
</evidence>
<evidence type="ECO:0000256" key="2">
    <source>
        <dbReference type="ARBA" id="ARBA00022801"/>
    </source>
</evidence>
<dbReference type="InterPro" id="IPR005502">
    <property type="entry name" value="Ribosyl_crysJ1"/>
</dbReference>
<dbReference type="EMBL" id="CAEZYR010000122">
    <property type="protein sequence ID" value="CAB4763755.1"/>
    <property type="molecule type" value="Genomic_DNA"/>
</dbReference>